<reference evidence="1 2" key="1">
    <citation type="submission" date="2016-12" db="EMBL/GenBank/DDBJ databases">
        <title>Isolation and genomic insights into novel planktonic Zetaproteobacteria from stratified waters of the Chesapeake Bay.</title>
        <authorList>
            <person name="McAllister S.M."/>
            <person name="Kato S."/>
            <person name="Chan C.S."/>
            <person name="Chiu B.K."/>
            <person name="Field E.K."/>
        </authorList>
    </citation>
    <scope>NUCLEOTIDE SEQUENCE [LARGE SCALE GENOMIC DNA]</scope>
    <source>
        <strain evidence="1 2">CP-5</strain>
    </source>
</reference>
<keyword evidence="2" id="KW-1185">Reference proteome</keyword>
<dbReference type="KEGG" id="maes:Ga0123461_0367"/>
<evidence type="ECO:0000313" key="2">
    <source>
        <dbReference type="Proteomes" id="UP000231701"/>
    </source>
</evidence>
<dbReference type="Proteomes" id="UP000231701">
    <property type="component" value="Chromosome"/>
</dbReference>
<proteinExistence type="predicted"/>
<sequence length="96" mass="10990">MGVHLLQTMIDDHAEMTCLIGRPVRYLEEAYEVTDLLHDEGLLILSADVACDVQEDSFGRARRLVPRRHNLKFRDAEGRPTSIWDDLAFLDGPLIR</sequence>
<accession>A0A2K8KY66</accession>
<dbReference type="EMBL" id="CP018799">
    <property type="protein sequence ID" value="ATX78819.1"/>
    <property type="molecule type" value="Genomic_DNA"/>
</dbReference>
<evidence type="ECO:0000313" key="1">
    <source>
        <dbReference type="EMBL" id="ATX78819.1"/>
    </source>
</evidence>
<name>A0A2K8KY66_MARES</name>
<dbReference type="RefSeq" id="WP_100276784.1">
    <property type="nucleotide sequence ID" value="NZ_CP018799.1"/>
</dbReference>
<gene>
    <name evidence="1" type="ORF">Ga0123461_0367</name>
</gene>
<organism evidence="1 2">
    <name type="scientific">Mariprofundus aestuarium</name>
    <dbReference type="NCBI Taxonomy" id="1921086"/>
    <lineage>
        <taxon>Bacteria</taxon>
        <taxon>Pseudomonadati</taxon>
        <taxon>Pseudomonadota</taxon>
        <taxon>Candidatius Mariprofundia</taxon>
        <taxon>Mariprofundales</taxon>
        <taxon>Mariprofundaceae</taxon>
        <taxon>Mariprofundus</taxon>
    </lineage>
</organism>
<dbReference type="OrthoDB" id="5295613at2"/>
<protein>
    <submittedName>
        <fullName evidence="1">Uncharacterized protein</fullName>
    </submittedName>
</protein>
<dbReference type="AlphaFoldDB" id="A0A2K8KY66"/>